<evidence type="ECO:0000256" key="3">
    <source>
        <dbReference type="ARBA" id="ARBA00022490"/>
    </source>
</evidence>
<dbReference type="InterPro" id="IPR003714">
    <property type="entry name" value="PhoH"/>
</dbReference>
<proteinExistence type="inferred from homology"/>
<dbReference type="InterPro" id="IPR027417">
    <property type="entry name" value="P-loop_NTPase"/>
</dbReference>
<keyword evidence="5" id="KW-0067">ATP-binding</keyword>
<gene>
    <name evidence="9" type="primary">ybeZ</name>
    <name evidence="9" type="ORF">LAV_00001</name>
</gene>
<dbReference type="GO" id="GO:0005524">
    <property type="term" value="F:ATP binding"/>
    <property type="evidence" value="ECO:0007669"/>
    <property type="project" value="UniProtKB-KW"/>
</dbReference>
<dbReference type="Proteomes" id="UP000223906">
    <property type="component" value="Segment"/>
</dbReference>
<protein>
    <recommendedName>
        <fullName evidence="6">PhoH-like protein</fullName>
    </recommendedName>
</protein>
<comment type="similarity">
    <text evidence="2">Belongs to the PhoH family.</text>
</comment>
<dbReference type="GeneID" id="40076539"/>
<dbReference type="PANTHER" id="PTHR30473:SF1">
    <property type="entry name" value="PHOH-LIKE PROTEIN"/>
    <property type="match status" value="1"/>
</dbReference>
<name>A0A1W6DWY1_9CAUD</name>
<evidence type="ECO:0000256" key="7">
    <source>
        <dbReference type="SAM" id="MobiDB-lite"/>
    </source>
</evidence>
<feature type="region of interest" description="Disordered" evidence="7">
    <location>
        <begin position="34"/>
        <end position="68"/>
    </location>
</feature>
<organism evidence="9 10">
    <name type="scientific">Sphingobium phage Lacusarx</name>
    <dbReference type="NCBI Taxonomy" id="1980139"/>
    <lineage>
        <taxon>Viruses</taxon>
        <taxon>Duplodnaviria</taxon>
        <taxon>Heunggongvirae</taxon>
        <taxon>Uroviricota</taxon>
        <taxon>Caudoviricetes</taxon>
        <taxon>Lacusarxvirus</taxon>
        <taxon>Lacusarxvirus lacusarx</taxon>
    </lineage>
</organism>
<comment type="subcellular location">
    <subcellularLocation>
        <location evidence="1">Cytoplasm</location>
    </subcellularLocation>
</comment>
<evidence type="ECO:0000256" key="6">
    <source>
        <dbReference type="ARBA" id="ARBA00039970"/>
    </source>
</evidence>
<evidence type="ECO:0000256" key="5">
    <source>
        <dbReference type="ARBA" id="ARBA00022840"/>
    </source>
</evidence>
<keyword evidence="4" id="KW-0547">Nucleotide-binding</keyword>
<dbReference type="SUPFAM" id="SSF52540">
    <property type="entry name" value="P-loop containing nucleoside triphosphate hydrolases"/>
    <property type="match status" value="1"/>
</dbReference>
<dbReference type="OrthoDB" id="8501at10239"/>
<evidence type="ECO:0000259" key="8">
    <source>
        <dbReference type="Pfam" id="PF02562"/>
    </source>
</evidence>
<reference evidence="9 10" key="1">
    <citation type="submission" date="2017-02" db="EMBL/GenBank/DDBJ databases">
        <title>The first characterized phage against a member of the ecologically important #sphingomonads reveals high dissimilarity against all other known phages.</title>
        <authorList>
            <person name="Nielsen T.K."/>
            <person name="Carstens A.B."/>
            <person name="Kot W."/>
            <person name="Lametsch R."/>
            <person name="Neve H."/>
            <person name="Hansen L.H."/>
        </authorList>
    </citation>
    <scope>NUCLEOTIDE SEQUENCE [LARGE SCALE GENOMIC DNA]</scope>
</reference>
<evidence type="ECO:0000256" key="4">
    <source>
        <dbReference type="ARBA" id="ARBA00022741"/>
    </source>
</evidence>
<evidence type="ECO:0000256" key="2">
    <source>
        <dbReference type="ARBA" id="ARBA00010393"/>
    </source>
</evidence>
<dbReference type="InterPro" id="IPR051451">
    <property type="entry name" value="PhoH2-like"/>
</dbReference>
<dbReference type="Gene3D" id="3.40.50.300">
    <property type="entry name" value="P-loop containing nucleotide triphosphate hydrolases"/>
    <property type="match status" value="1"/>
</dbReference>
<dbReference type="RefSeq" id="YP_009600730.1">
    <property type="nucleotide sequence ID" value="NC_041927.1"/>
</dbReference>
<dbReference type="EMBL" id="KY629563">
    <property type="protein sequence ID" value="ARK07401.1"/>
    <property type="molecule type" value="Genomic_DNA"/>
</dbReference>
<accession>A0A1W6DWY1</accession>
<keyword evidence="3" id="KW-0963">Cytoplasm</keyword>
<keyword evidence="10" id="KW-1185">Reference proteome</keyword>
<sequence length="299" mass="32914">MAKIISMHRASDGSIFSRSTGDVSYRDVAPLSQDTGAIVPRKSNDRKAPKNAHRNSNTPIPAELMVPANDDGTPKAVTIKHLTPGQRPYIRALQDEEKDVVIATGPAGAGKTYPAVQTAIKGLREGRYKKVIITRPMVASGGEELGVLPGGIIEKVAPWCIPVLDVFKEYYSVYQVEQMLKREEIEIAPLAIMRGRTLKNAFVIGDEMQNTTIGQMKMFVTRLGENSRMVITGDTEQFDEEQLRKATGTPSHEEMVSGLHHLIGLLDAEGVPPEWSLTQMTLRDVVRHRSVSTALRLFG</sequence>
<dbReference type="PANTHER" id="PTHR30473">
    <property type="entry name" value="PROTEIN PHOH"/>
    <property type="match status" value="1"/>
</dbReference>
<evidence type="ECO:0000256" key="1">
    <source>
        <dbReference type="ARBA" id="ARBA00004496"/>
    </source>
</evidence>
<dbReference type="KEGG" id="vg:40076539"/>
<feature type="domain" description="PhoH-like protein" evidence="8">
    <location>
        <begin position="79"/>
        <end position="297"/>
    </location>
</feature>
<evidence type="ECO:0000313" key="10">
    <source>
        <dbReference type="Proteomes" id="UP000223906"/>
    </source>
</evidence>
<evidence type="ECO:0000313" key="9">
    <source>
        <dbReference type="EMBL" id="ARK07401.1"/>
    </source>
</evidence>
<dbReference type="Pfam" id="PF02562">
    <property type="entry name" value="PhoH"/>
    <property type="match status" value="1"/>
</dbReference>